<name>A0A0E3F3S1_9CAUD</name>
<dbReference type="EMBL" id="KJ019058">
    <property type="protein sequence ID" value="AIX21347.1"/>
    <property type="molecule type" value="Genomic_DNA"/>
</dbReference>
<reference evidence="1 2" key="1">
    <citation type="submission" date="2013-12" db="EMBL/GenBank/DDBJ databases">
        <title>Ecological redundancy of diverse viral populations within a natural community.</title>
        <authorList>
            <person name="Gregory A.C."/>
            <person name="LaButti K."/>
            <person name="Copeland A."/>
            <person name="Woyke T."/>
            <person name="Sullivan M.B."/>
        </authorList>
    </citation>
    <scope>NUCLEOTIDE SEQUENCE [LARGE SCALE GENOMIC DNA]</scope>
    <source>
        <strain evidence="1">Syn7803C8</strain>
    </source>
</reference>
<gene>
    <name evidence="1" type="ORF">Syn7803C8_23</name>
</gene>
<sequence length="702" mass="73146">MANFNKAFNFRGGFQVDEDTFLVRGSNVGIGSSVPSERLDVDGVIKARGLIIDSTDVVAITTAYVGVVSATEVQSGIFTGTPKNGGIATYYGDGSQLINLPTSQWVDIDVGLGFTSIYAAGNVGVDTVDPRYKFQVGGVPFKTKTGPLLQAQDGVGVEDGNIYFSGIASARFKPGLEKQGFVGYGSYINTLNAAELTTGDIPSYAYGDLIITEEIIAPKLTGIASTAIGVTTDAQLSFDTAVANELRAKNRFISTEGYLQIGTDEDVAGVGDIEVVKDTDNSNIYSISNTRAQILVGNERPGGSNRGIGGIRKGTFTSDPLTSATDVDLVNYDVGNLNFYLHNGSGGQGATTGKFRWIYGQRDISVMELDKDGQLVLPDNVVVTGPLLSVGGSAYLKNGAQLDGDLNVTSGIGSFANDVNIFGELSVGSISISGVVTFSGIDTDILTVGSDTVIQSGIATIARIMVVNDTTNSVDIDGSLESSTLVTTNASSSTLVFSQSLTGPNGFTVSSDGGVTASSVDVAGNIGAGGTIQGVDIVTNTGSINDLTVSELIGSKVDVSEVETDSLNVANSSTVNDLSATSIETTSIQADTTDFNAMEATAASVDSLGSKSGSKVDMSDDLDLQNNDIDGVNEINVENLNANDRVSSFFGRYGITNNNYVSIDYGDRGFGSQDLPAITFEVFDDNNVSLGQTYFKLYTPVP</sequence>
<dbReference type="Proteomes" id="UP000185321">
    <property type="component" value="Segment"/>
</dbReference>
<organism evidence="1 2">
    <name type="scientific">Synechococcus phage ACG-2014f_Syn7803C8</name>
    <dbReference type="NCBI Taxonomy" id="2790336"/>
    <lineage>
        <taxon>Viruses</taxon>
        <taxon>Duplodnaviria</taxon>
        <taxon>Heunggongvirae</taxon>
        <taxon>Uroviricota</taxon>
        <taxon>Caudoviricetes</taxon>
        <taxon>Pantevenvirales</taxon>
        <taxon>Kyanoviridae</taxon>
        <taxon>Atlauavirus</taxon>
        <taxon>Atlauavirus tusconc8</taxon>
    </lineage>
</organism>
<evidence type="ECO:0000313" key="1">
    <source>
        <dbReference type="EMBL" id="AIX21347.1"/>
    </source>
</evidence>
<proteinExistence type="predicted"/>
<accession>A0A0E3F3S1</accession>
<evidence type="ECO:0000313" key="2">
    <source>
        <dbReference type="Proteomes" id="UP000185321"/>
    </source>
</evidence>
<keyword evidence="2" id="KW-1185">Reference proteome</keyword>
<protein>
    <submittedName>
        <fullName evidence="1">Tail fiber-like protein</fullName>
    </submittedName>
</protein>